<feature type="domain" description="Cyclin-dependent kinase inhibitor" evidence="7">
    <location>
        <begin position="18"/>
        <end position="66"/>
    </location>
</feature>
<evidence type="ECO:0000259" key="7">
    <source>
        <dbReference type="Pfam" id="PF02234"/>
    </source>
</evidence>
<dbReference type="RefSeq" id="XP_006818463.1">
    <property type="nucleotide sequence ID" value="XM_006818400.1"/>
</dbReference>
<evidence type="ECO:0000256" key="6">
    <source>
        <dbReference type="SAM" id="MobiDB-lite"/>
    </source>
</evidence>
<evidence type="ECO:0000256" key="2">
    <source>
        <dbReference type="ARBA" id="ARBA00006726"/>
    </source>
</evidence>
<keyword evidence="3 9" id="KW-0649">Protein kinase inhibitor</keyword>
<comment type="similarity">
    <text evidence="2">Belongs to the CDI family.</text>
</comment>
<dbReference type="GeneID" id="100313584"/>
<dbReference type="Proteomes" id="UP000694865">
    <property type="component" value="Unplaced"/>
</dbReference>
<keyword evidence="4" id="KW-0539">Nucleus</keyword>
<evidence type="ECO:0000256" key="5">
    <source>
        <dbReference type="ARBA" id="ARBA00023306"/>
    </source>
</evidence>
<evidence type="ECO:0000313" key="8">
    <source>
        <dbReference type="Proteomes" id="UP000694865"/>
    </source>
</evidence>
<dbReference type="RefSeq" id="XP_006818462.1">
    <property type="nucleotide sequence ID" value="XM_006818399.1"/>
</dbReference>
<keyword evidence="5" id="KW-0131">Cell cycle</keyword>
<evidence type="ECO:0000256" key="4">
    <source>
        <dbReference type="ARBA" id="ARBA00023242"/>
    </source>
</evidence>
<feature type="compositionally biased region" description="Basic residues" evidence="6">
    <location>
        <begin position="154"/>
        <end position="166"/>
    </location>
</feature>
<dbReference type="InterPro" id="IPR003175">
    <property type="entry name" value="CDI_dom"/>
</dbReference>
<dbReference type="Gene3D" id="4.10.365.10">
    <property type="entry name" value="p27"/>
    <property type="match status" value="1"/>
</dbReference>
<dbReference type="Pfam" id="PF02234">
    <property type="entry name" value="CDI"/>
    <property type="match status" value="1"/>
</dbReference>
<name>A0ABM0MEM2_SACKO</name>
<protein>
    <submittedName>
        <fullName evidence="9">Cyclin dependent kinase inhibitor 1C-like protein isoform X1</fullName>
    </submittedName>
    <submittedName>
        <fullName evidence="10">Cyclin dependent kinase inhibitor 1C-like protein isoform X2</fullName>
    </submittedName>
</protein>
<dbReference type="PANTHER" id="PTHR10265">
    <property type="entry name" value="CYCLIN-DEPENDENT KINASE INHIBITOR 1"/>
    <property type="match status" value="1"/>
</dbReference>
<comment type="subcellular location">
    <subcellularLocation>
        <location evidence="1">Nucleus</location>
    </subcellularLocation>
</comment>
<sequence>MSIRRGGVCGVKSKACRNLFGPVDHEEVDAYLKKELGKIQEEQNQKWNFDFGTDTPRDGSFEWEPVYDNVPQFYQARILVSPRCVKRTSHPDNVTDTRLTTTITNHSSTACGLGDHIRPTQSDQIDENTPSQSDLQKQPDNSFATPKSRGTNKYSKRTSATRKTTKLTRANQIQISADCFRQRKSPKRKLQLCVNDQTGSAIMSVEKQPRMVEETVQS</sequence>
<evidence type="ECO:0000256" key="3">
    <source>
        <dbReference type="ARBA" id="ARBA00023013"/>
    </source>
</evidence>
<proteinExistence type="inferred from homology"/>
<evidence type="ECO:0000313" key="9">
    <source>
        <dbReference type="RefSeq" id="XP_006818462.1"/>
    </source>
</evidence>
<gene>
    <name evidence="9 10" type="primary">LOC100313584</name>
</gene>
<feature type="region of interest" description="Disordered" evidence="6">
    <location>
        <begin position="106"/>
        <end position="166"/>
    </location>
</feature>
<keyword evidence="8" id="KW-1185">Reference proteome</keyword>
<evidence type="ECO:0000313" key="10">
    <source>
        <dbReference type="RefSeq" id="XP_006818463.1"/>
    </source>
</evidence>
<reference evidence="9 10" key="1">
    <citation type="submission" date="2025-05" db="UniProtKB">
        <authorList>
            <consortium name="RefSeq"/>
        </authorList>
    </citation>
    <scope>IDENTIFICATION</scope>
    <source>
        <tissue evidence="9 10">Testes</tissue>
    </source>
</reference>
<feature type="compositionally biased region" description="Polar residues" evidence="6">
    <location>
        <begin position="119"/>
        <end position="153"/>
    </location>
</feature>
<dbReference type="PANTHER" id="PTHR10265:SF45">
    <property type="entry name" value="DACAPO"/>
    <property type="match status" value="1"/>
</dbReference>
<dbReference type="GO" id="GO:0004860">
    <property type="term" value="F:protein kinase inhibitor activity"/>
    <property type="evidence" value="ECO:0007669"/>
    <property type="project" value="UniProtKB-KW"/>
</dbReference>
<accession>A0ABM0MEM2</accession>
<evidence type="ECO:0000256" key="1">
    <source>
        <dbReference type="ARBA" id="ARBA00004123"/>
    </source>
</evidence>
<dbReference type="InterPro" id="IPR044898">
    <property type="entry name" value="CDI_dom_sf"/>
</dbReference>
<organism evidence="8 10">
    <name type="scientific">Saccoglossus kowalevskii</name>
    <name type="common">Acorn worm</name>
    <dbReference type="NCBI Taxonomy" id="10224"/>
    <lineage>
        <taxon>Eukaryota</taxon>
        <taxon>Metazoa</taxon>
        <taxon>Hemichordata</taxon>
        <taxon>Enteropneusta</taxon>
        <taxon>Harrimaniidae</taxon>
        <taxon>Saccoglossus</taxon>
    </lineage>
</organism>